<dbReference type="Pfam" id="PF02551">
    <property type="entry name" value="Acyl_CoA_thio"/>
    <property type="match status" value="1"/>
</dbReference>
<dbReference type="Gene3D" id="2.40.160.210">
    <property type="entry name" value="Acyl-CoA thioesterase, double hotdog domain"/>
    <property type="match status" value="1"/>
</dbReference>
<evidence type="ECO:0000313" key="11">
    <source>
        <dbReference type="EMBL" id="GAL20119.1"/>
    </source>
</evidence>
<dbReference type="CDD" id="cd03444">
    <property type="entry name" value="Thioesterase_II_repeat1"/>
    <property type="match status" value="1"/>
</dbReference>
<dbReference type="GO" id="GO:0006637">
    <property type="term" value="P:acyl-CoA metabolic process"/>
    <property type="evidence" value="ECO:0007669"/>
    <property type="project" value="InterPro"/>
</dbReference>
<reference evidence="11 12" key="2">
    <citation type="submission" date="2014-09" db="EMBL/GenBank/DDBJ databases">
        <authorList>
            <consortium name="NBRP consortium"/>
            <person name="Sawabe T."/>
            <person name="Meirelles P."/>
            <person name="Nakanishi M."/>
            <person name="Sayaka M."/>
            <person name="Hattori M."/>
            <person name="Ohkuma M."/>
        </authorList>
    </citation>
    <scope>NUCLEOTIDE SEQUENCE [LARGE SCALE GENOMIC DNA]</scope>
    <source>
        <strain evidence="12">JCM19235</strain>
    </source>
</reference>
<comment type="caution">
    <text evidence="11">The sequence shown here is derived from an EMBL/GenBank/DDBJ whole genome shotgun (WGS) entry which is preliminary data.</text>
</comment>
<dbReference type="GO" id="GO:0005829">
    <property type="term" value="C:cytosol"/>
    <property type="evidence" value="ECO:0007669"/>
    <property type="project" value="TreeGrafter"/>
</dbReference>
<dbReference type="CDD" id="cd03445">
    <property type="entry name" value="Thioesterase_II_repeat2"/>
    <property type="match status" value="1"/>
</dbReference>
<sequence length="325" mass="37169">MFAMSFAEKTTEFLQKQLLDESISKIHTLPIETHRKDPSMSKPLTELLELLQLEQLEQGLFRGQSQHLGLPQVYGGQVIGQALSAARYTVEEDRTVHSFHSYFLYPGDPLKPIIYDVENLRDGRSFSTRRVKAIQNGRPIFYLTASYHCEAPGFEHQNTMPEVPGPENFASESELAMRIADFLPEQIREVFCSEEAIEVRPVHVVNPLKPEKIEPKQYLWIRANGEVPNNELIHQYVLGYASDWRFLTTALHPHGVSIFAPKFQMATIDHSMWFHRPVNTNEWLLYAIDSPNASNSRGLVRGEIYNQKGELVASTSQEGVLRFND</sequence>
<dbReference type="STRING" id="990268.JCM19235_4319"/>
<dbReference type="InterPro" id="IPR042171">
    <property type="entry name" value="Acyl-CoA_hotdog"/>
</dbReference>
<protein>
    <recommendedName>
        <fullName evidence="7">Acyl-CoA thioesterase 2</fullName>
        <ecNumber evidence="5">3.1.2.20</ecNumber>
    </recommendedName>
    <alternativeName>
        <fullName evidence="8">Thioesterase II</fullName>
    </alternativeName>
</protein>
<dbReference type="AlphaFoldDB" id="A0A090S0V8"/>
<evidence type="ECO:0000256" key="6">
    <source>
        <dbReference type="ARBA" id="ARBA00050943"/>
    </source>
</evidence>
<dbReference type="GO" id="GO:0047617">
    <property type="term" value="F:fatty acyl-CoA hydrolase activity"/>
    <property type="evidence" value="ECO:0007669"/>
    <property type="project" value="UniProtKB-EC"/>
</dbReference>
<name>A0A090S0V8_9VIBR</name>
<organism evidence="11 12">
    <name type="scientific">Vibrio maritimus</name>
    <dbReference type="NCBI Taxonomy" id="990268"/>
    <lineage>
        <taxon>Bacteria</taxon>
        <taxon>Pseudomonadati</taxon>
        <taxon>Pseudomonadota</taxon>
        <taxon>Gammaproteobacteria</taxon>
        <taxon>Vibrionales</taxon>
        <taxon>Vibrionaceae</taxon>
        <taxon>Vibrio</taxon>
    </lineage>
</organism>
<keyword evidence="4" id="KW-0443">Lipid metabolism</keyword>
<comment type="catalytic activity">
    <reaction evidence="6">
        <text>a fatty acyl-CoA + H2O = a fatty acid + CoA + H(+)</text>
        <dbReference type="Rhea" id="RHEA:16781"/>
        <dbReference type="ChEBI" id="CHEBI:15377"/>
        <dbReference type="ChEBI" id="CHEBI:15378"/>
        <dbReference type="ChEBI" id="CHEBI:28868"/>
        <dbReference type="ChEBI" id="CHEBI:57287"/>
        <dbReference type="ChEBI" id="CHEBI:77636"/>
        <dbReference type="EC" id="3.1.2.20"/>
    </reaction>
    <physiologicalReaction direction="left-to-right" evidence="6">
        <dbReference type="Rhea" id="RHEA:16782"/>
    </physiologicalReaction>
</comment>
<dbReference type="PANTHER" id="PTHR11066">
    <property type="entry name" value="ACYL-COA THIOESTERASE"/>
    <property type="match status" value="1"/>
</dbReference>
<evidence type="ECO:0000256" key="7">
    <source>
        <dbReference type="ARBA" id="ARBA00071120"/>
    </source>
</evidence>
<dbReference type="InterPro" id="IPR049449">
    <property type="entry name" value="TesB_ACOT8-like_N"/>
</dbReference>
<comment type="subunit">
    <text evidence="2">Homotetramer.</text>
</comment>
<gene>
    <name evidence="11" type="ORF">JCM19235_4319</name>
</gene>
<proteinExistence type="inferred from homology"/>
<evidence type="ECO:0000256" key="2">
    <source>
        <dbReference type="ARBA" id="ARBA00011881"/>
    </source>
</evidence>
<dbReference type="FunFam" id="2.40.160.210:FF:000001">
    <property type="entry name" value="Acyl-CoA thioesterase II"/>
    <property type="match status" value="1"/>
</dbReference>
<evidence type="ECO:0000256" key="4">
    <source>
        <dbReference type="ARBA" id="ARBA00023098"/>
    </source>
</evidence>
<dbReference type="Pfam" id="PF13622">
    <property type="entry name" value="4HBT_3"/>
    <property type="match status" value="1"/>
</dbReference>
<evidence type="ECO:0000256" key="1">
    <source>
        <dbReference type="ARBA" id="ARBA00006538"/>
    </source>
</evidence>
<dbReference type="InterPro" id="IPR029069">
    <property type="entry name" value="HotDog_dom_sf"/>
</dbReference>
<dbReference type="Proteomes" id="UP000029228">
    <property type="component" value="Unassembled WGS sequence"/>
</dbReference>
<dbReference type="GO" id="GO:0009062">
    <property type="term" value="P:fatty acid catabolic process"/>
    <property type="evidence" value="ECO:0007669"/>
    <property type="project" value="TreeGrafter"/>
</dbReference>
<feature type="domain" description="Acyl-CoA thioesterase-like N-terminal HotDog" evidence="10">
    <location>
        <begin position="73"/>
        <end position="147"/>
    </location>
</feature>
<dbReference type="EMBL" id="BBMR01000005">
    <property type="protein sequence ID" value="GAL20119.1"/>
    <property type="molecule type" value="Genomic_DNA"/>
</dbReference>
<dbReference type="InterPro" id="IPR025652">
    <property type="entry name" value="TesB_C"/>
</dbReference>
<evidence type="ECO:0000313" key="12">
    <source>
        <dbReference type="Proteomes" id="UP000029228"/>
    </source>
</evidence>
<accession>A0A090S0V8</accession>
<dbReference type="PANTHER" id="PTHR11066:SF34">
    <property type="entry name" value="ACYL-COENZYME A THIOESTERASE 8"/>
    <property type="match status" value="1"/>
</dbReference>
<evidence type="ECO:0000256" key="3">
    <source>
        <dbReference type="ARBA" id="ARBA00022801"/>
    </source>
</evidence>
<dbReference type="InterPro" id="IPR003703">
    <property type="entry name" value="Acyl_CoA_thio"/>
</dbReference>
<feature type="domain" description="Acyl-CoA thioesterase 2 C-terminal" evidence="9">
    <location>
        <begin position="189"/>
        <end position="320"/>
    </location>
</feature>
<dbReference type="SUPFAM" id="SSF54637">
    <property type="entry name" value="Thioesterase/thiol ester dehydrase-isomerase"/>
    <property type="match status" value="2"/>
</dbReference>
<dbReference type="EC" id="3.1.2.20" evidence="5"/>
<evidence type="ECO:0000256" key="5">
    <source>
        <dbReference type="ARBA" id="ARBA00038894"/>
    </source>
</evidence>
<evidence type="ECO:0000259" key="10">
    <source>
        <dbReference type="Pfam" id="PF13622"/>
    </source>
</evidence>
<keyword evidence="12" id="KW-1185">Reference proteome</keyword>
<evidence type="ECO:0000259" key="9">
    <source>
        <dbReference type="Pfam" id="PF02551"/>
    </source>
</evidence>
<evidence type="ECO:0000256" key="8">
    <source>
        <dbReference type="ARBA" id="ARBA00079653"/>
    </source>
</evidence>
<keyword evidence="3" id="KW-0378">Hydrolase</keyword>
<dbReference type="NCBIfam" id="TIGR00189">
    <property type="entry name" value="tesB"/>
    <property type="match status" value="1"/>
</dbReference>
<comment type="similarity">
    <text evidence="1">Belongs to the C/M/P thioester hydrolase family.</text>
</comment>
<reference evidence="11 12" key="1">
    <citation type="submission" date="2014-09" db="EMBL/GenBank/DDBJ databases">
        <title>Vibrio maritimus JCM 19235. (C45) whole genome shotgun sequence.</title>
        <authorList>
            <person name="Sawabe T."/>
            <person name="Meirelles P."/>
            <person name="Nakanishi M."/>
            <person name="Sayaka M."/>
            <person name="Hattori M."/>
            <person name="Ohkuma M."/>
        </authorList>
    </citation>
    <scope>NUCLEOTIDE SEQUENCE [LARGE SCALE GENOMIC DNA]</scope>
    <source>
        <strain evidence="12">JCM19235</strain>
    </source>
</reference>